<reference evidence="1 2" key="1">
    <citation type="journal article" date="2024" name="Ann. Entomol. Soc. Am.">
        <title>Genomic analyses of the southern and eastern yellowjacket wasps (Hymenoptera: Vespidae) reveal evolutionary signatures of social life.</title>
        <authorList>
            <person name="Catto M.A."/>
            <person name="Caine P.B."/>
            <person name="Orr S.E."/>
            <person name="Hunt B.G."/>
            <person name="Goodisman M.A.D."/>
        </authorList>
    </citation>
    <scope>NUCLEOTIDE SEQUENCE [LARGE SCALE GENOMIC DNA]</scope>
    <source>
        <strain evidence="1">232</strain>
        <tissue evidence="1">Head and thorax</tissue>
    </source>
</reference>
<dbReference type="AlphaFoldDB" id="A0ABD2C185"/>
<keyword evidence="2" id="KW-1185">Reference proteome</keyword>
<dbReference type="EMBL" id="JAYRBN010000063">
    <property type="protein sequence ID" value="KAL2738595.1"/>
    <property type="molecule type" value="Genomic_DNA"/>
</dbReference>
<dbReference type="Proteomes" id="UP001607303">
    <property type="component" value="Unassembled WGS sequence"/>
</dbReference>
<organism evidence="1 2">
    <name type="scientific">Vespula maculifrons</name>
    <name type="common">Eastern yellow jacket</name>
    <name type="synonym">Wasp</name>
    <dbReference type="NCBI Taxonomy" id="7453"/>
    <lineage>
        <taxon>Eukaryota</taxon>
        <taxon>Metazoa</taxon>
        <taxon>Ecdysozoa</taxon>
        <taxon>Arthropoda</taxon>
        <taxon>Hexapoda</taxon>
        <taxon>Insecta</taxon>
        <taxon>Pterygota</taxon>
        <taxon>Neoptera</taxon>
        <taxon>Endopterygota</taxon>
        <taxon>Hymenoptera</taxon>
        <taxon>Apocrita</taxon>
        <taxon>Aculeata</taxon>
        <taxon>Vespoidea</taxon>
        <taxon>Vespidae</taxon>
        <taxon>Vespinae</taxon>
        <taxon>Vespula</taxon>
    </lineage>
</organism>
<gene>
    <name evidence="1" type="ORF">V1477_011954</name>
</gene>
<proteinExistence type="predicted"/>
<name>A0ABD2C185_VESMC</name>
<comment type="caution">
    <text evidence="1">The sequence shown here is derived from an EMBL/GenBank/DDBJ whole genome shotgun (WGS) entry which is preliminary data.</text>
</comment>
<accession>A0ABD2C185</accession>
<sequence>MDKSYMEKVFHRDSGINDEAIWRYPVRKNETEFLLSADCYRYLQEFGYETTRPFSADRKSKLQPSFVAELSQVYFFGIQFSATPFSLADFLMLSRRKRIKSAREGTHEKDEGETGVLGTYNFRRQTRPKRGGRQWESGKVGKWVETTSSIGPKEIRKSLTAVGHLLVLPPNKTVALPEEAEPLTKGKESLEKTRHSPTCYGRQRAASERWIVRKRRERNVVGRYTRRVTSNVWTCAWLEPEENSWDKRNRLDQLESKRAGRSATILVGTCREHV</sequence>
<evidence type="ECO:0000313" key="1">
    <source>
        <dbReference type="EMBL" id="KAL2738595.1"/>
    </source>
</evidence>
<protein>
    <submittedName>
        <fullName evidence="1">Uncharacterized protein</fullName>
    </submittedName>
</protein>
<evidence type="ECO:0000313" key="2">
    <source>
        <dbReference type="Proteomes" id="UP001607303"/>
    </source>
</evidence>